<dbReference type="SUPFAM" id="SSF56672">
    <property type="entry name" value="DNA/RNA polymerases"/>
    <property type="match status" value="1"/>
</dbReference>
<dbReference type="PANTHER" id="PTHR33332">
    <property type="entry name" value="REVERSE TRANSCRIPTASE DOMAIN-CONTAINING PROTEIN"/>
    <property type="match status" value="1"/>
</dbReference>
<feature type="domain" description="Reverse transcriptase" evidence="1">
    <location>
        <begin position="1"/>
        <end position="198"/>
    </location>
</feature>
<evidence type="ECO:0000259" key="1">
    <source>
        <dbReference type="PROSITE" id="PS50878"/>
    </source>
</evidence>
<dbReference type="InterPro" id="IPR000477">
    <property type="entry name" value="RT_dom"/>
</dbReference>
<evidence type="ECO:0000313" key="2">
    <source>
        <dbReference type="EMBL" id="KAK4806134.1"/>
    </source>
</evidence>
<dbReference type="EMBL" id="JAUNZN010000044">
    <property type="protein sequence ID" value="KAK4806134.1"/>
    <property type="molecule type" value="Genomic_DNA"/>
</dbReference>
<organism evidence="2 3">
    <name type="scientific">Mycteria americana</name>
    <name type="common">Wood stork</name>
    <dbReference type="NCBI Taxonomy" id="33587"/>
    <lineage>
        <taxon>Eukaryota</taxon>
        <taxon>Metazoa</taxon>
        <taxon>Chordata</taxon>
        <taxon>Craniata</taxon>
        <taxon>Vertebrata</taxon>
        <taxon>Euteleostomi</taxon>
        <taxon>Archelosauria</taxon>
        <taxon>Archosauria</taxon>
        <taxon>Dinosauria</taxon>
        <taxon>Saurischia</taxon>
        <taxon>Theropoda</taxon>
        <taxon>Coelurosauria</taxon>
        <taxon>Aves</taxon>
        <taxon>Neognathae</taxon>
        <taxon>Neoaves</taxon>
        <taxon>Aequornithes</taxon>
        <taxon>Ciconiiformes</taxon>
        <taxon>Ciconiidae</taxon>
        <taxon>Mycteria</taxon>
    </lineage>
</organism>
<dbReference type="InterPro" id="IPR043502">
    <property type="entry name" value="DNA/RNA_pol_sf"/>
</dbReference>
<evidence type="ECO:0000313" key="3">
    <source>
        <dbReference type="Proteomes" id="UP001333110"/>
    </source>
</evidence>
<protein>
    <recommendedName>
        <fullName evidence="1">Reverse transcriptase domain-containing protein</fullName>
    </recommendedName>
</protein>
<reference evidence="2 3" key="1">
    <citation type="journal article" date="2023" name="J. Hered.">
        <title>Chromosome-level genome of the wood stork (Mycteria americana) provides insight into avian chromosome evolution.</title>
        <authorList>
            <person name="Flamio R. Jr."/>
            <person name="Ramstad K.M."/>
        </authorList>
    </citation>
    <scope>NUCLEOTIDE SEQUENCE [LARGE SCALE GENOMIC DNA]</scope>
    <source>
        <strain evidence="2">JAX WOST 10</strain>
    </source>
</reference>
<dbReference type="Pfam" id="PF00078">
    <property type="entry name" value="RVT_1"/>
    <property type="match status" value="1"/>
</dbReference>
<proteinExistence type="predicted"/>
<accession>A0AAN7RGT0</accession>
<gene>
    <name evidence="2" type="ORF">QYF61_001057</name>
</gene>
<name>A0AAN7RGT0_MYCAM</name>
<dbReference type="AlphaFoldDB" id="A0AAN7RGT0"/>
<dbReference type="PROSITE" id="PS50878">
    <property type="entry name" value="RT_POL"/>
    <property type="match status" value="1"/>
</dbReference>
<sequence>MEQVLLEIITKQMKQVIGKSQHRLTKGKPCLTNLITFYNKITFSVDMGRAVDTVYLDFSKAFDTVSHSFLLDKLARCRLDGWYVRWVGNWLTGHLQRVVINGFYSGWQPVTCGVTQGSILGPMLFNIFINDLDDGIESTLTKFADDTKLGGEADMLGSVWLGSSLAERDLGVLEDNKLNMSQQCATAATKASWILGCIRRGITSRDRDVIILLYSALIGLYLEYCVQFWSPQFKKDADRLERVQRRTTKMIKGLENLSYAERLKELGLFFLGEEKAQGGPHHSIPVLKGVTVCFPCPRPPATLL</sequence>
<dbReference type="Proteomes" id="UP001333110">
    <property type="component" value="Unassembled WGS sequence"/>
</dbReference>
<keyword evidence="3" id="KW-1185">Reference proteome</keyword>
<feature type="non-terminal residue" evidence="2">
    <location>
        <position position="304"/>
    </location>
</feature>
<comment type="caution">
    <text evidence="2">The sequence shown here is derived from an EMBL/GenBank/DDBJ whole genome shotgun (WGS) entry which is preliminary data.</text>
</comment>